<dbReference type="GO" id="GO:0016020">
    <property type="term" value="C:membrane"/>
    <property type="evidence" value="ECO:0007669"/>
    <property type="project" value="UniProtKB-SubCell"/>
</dbReference>
<evidence type="ECO:0000256" key="8">
    <source>
        <dbReference type="ARBA" id="ARBA00023136"/>
    </source>
</evidence>
<feature type="domain" description="NADP transhydrogenase beta-like" evidence="12">
    <location>
        <begin position="18"/>
        <end position="480"/>
    </location>
</feature>
<keyword evidence="13" id="KW-0560">Oxidoreductase</keyword>
<dbReference type="GO" id="GO:0016491">
    <property type="term" value="F:oxidoreductase activity"/>
    <property type="evidence" value="ECO:0007669"/>
    <property type="project" value="UniProtKB-KW"/>
</dbReference>
<evidence type="ECO:0000256" key="4">
    <source>
        <dbReference type="ARBA" id="ARBA00022857"/>
    </source>
</evidence>
<feature type="transmembrane region" description="Helical" evidence="11">
    <location>
        <begin position="214"/>
        <end position="231"/>
    </location>
</feature>
<dbReference type="EMBL" id="CP001087">
    <property type="protein sequence ID" value="ACN13706.1"/>
    <property type="molecule type" value="Genomic_DNA"/>
</dbReference>
<gene>
    <name evidence="13" type="primary">pntB</name>
    <name evidence="13" type="ordered locus">HRM2_05920</name>
</gene>
<dbReference type="Gene3D" id="3.40.50.1220">
    <property type="entry name" value="TPP-binding domain"/>
    <property type="match status" value="2"/>
</dbReference>
<feature type="transmembrane region" description="Helical" evidence="11">
    <location>
        <begin position="7"/>
        <end position="29"/>
    </location>
</feature>
<feature type="transmembrane region" description="Helical" evidence="11">
    <location>
        <begin position="60"/>
        <end position="78"/>
    </location>
</feature>
<dbReference type="STRING" id="177437.HRM2_05920"/>
<evidence type="ECO:0000256" key="10">
    <source>
        <dbReference type="SAM" id="MobiDB-lite"/>
    </source>
</evidence>
<dbReference type="PANTHER" id="PTHR44758:SF1">
    <property type="entry name" value="NAD(P) TRANSHYDROGENASE SUBUNIT BETA"/>
    <property type="match status" value="1"/>
</dbReference>
<keyword evidence="7" id="KW-0520">NAD</keyword>
<feature type="transmembrane region" description="Helical" evidence="11">
    <location>
        <begin position="238"/>
        <end position="257"/>
    </location>
</feature>
<organism evidence="13 14">
    <name type="scientific">Desulforapulum autotrophicum (strain ATCC 43914 / DSM 3382 / VKM B-1955 / HRM2)</name>
    <name type="common">Desulfobacterium autotrophicum</name>
    <dbReference type="NCBI Taxonomy" id="177437"/>
    <lineage>
        <taxon>Bacteria</taxon>
        <taxon>Pseudomonadati</taxon>
        <taxon>Thermodesulfobacteriota</taxon>
        <taxon>Desulfobacteria</taxon>
        <taxon>Desulfobacterales</taxon>
        <taxon>Desulfobacteraceae</taxon>
        <taxon>Desulforapulum</taxon>
    </lineage>
</organism>
<dbReference type="RefSeq" id="WP_012662955.1">
    <property type="nucleotide sequence ID" value="NC_012108.1"/>
</dbReference>
<keyword evidence="4" id="KW-0521">NADP</keyword>
<evidence type="ECO:0000256" key="11">
    <source>
        <dbReference type="SAM" id="Phobius"/>
    </source>
</evidence>
<dbReference type="InterPro" id="IPR029035">
    <property type="entry name" value="DHS-like_NAD/FAD-binding_dom"/>
</dbReference>
<dbReference type="AlphaFoldDB" id="C0QIR6"/>
<evidence type="ECO:0000259" key="12">
    <source>
        <dbReference type="Pfam" id="PF02233"/>
    </source>
</evidence>
<reference evidence="13 14" key="1">
    <citation type="journal article" date="2009" name="Environ. Microbiol.">
        <title>Genome sequence of Desulfobacterium autotrophicum HRM2, a marine sulfate reducer oxidizing organic carbon completely to carbon dioxide.</title>
        <authorList>
            <person name="Strittmatter A.W."/>
            <person name="Liesegang H."/>
            <person name="Rabus R."/>
            <person name="Decker I."/>
            <person name="Amann J."/>
            <person name="Andres S."/>
            <person name="Henne A."/>
            <person name="Fricke W.F."/>
            <person name="Martinez-Arias R."/>
            <person name="Bartels D."/>
            <person name="Goesmann A."/>
            <person name="Krause L."/>
            <person name="Puehler A."/>
            <person name="Klenk H.P."/>
            <person name="Richter M."/>
            <person name="Schuler M."/>
            <person name="Gloeckner F.O."/>
            <person name="Meyerdierks A."/>
            <person name="Gottschalk G."/>
            <person name="Amann R."/>
        </authorList>
    </citation>
    <scope>NUCLEOTIDE SEQUENCE [LARGE SCALE GENOMIC DNA]</scope>
    <source>
        <strain evidence="14">ATCC 43914 / DSM 3382 / HRM2</strain>
    </source>
</reference>
<evidence type="ECO:0000313" key="13">
    <source>
        <dbReference type="EMBL" id="ACN13706.1"/>
    </source>
</evidence>
<evidence type="ECO:0000256" key="2">
    <source>
        <dbReference type="ARBA" id="ARBA00012943"/>
    </source>
</evidence>
<feature type="transmembrane region" description="Helical" evidence="11">
    <location>
        <begin position="187"/>
        <end position="208"/>
    </location>
</feature>
<evidence type="ECO:0000256" key="6">
    <source>
        <dbReference type="ARBA" id="ARBA00022989"/>
    </source>
</evidence>
<dbReference type="Proteomes" id="UP000000442">
    <property type="component" value="Chromosome"/>
</dbReference>
<dbReference type="eggNOG" id="COG1282">
    <property type="taxonomic scope" value="Bacteria"/>
</dbReference>
<evidence type="ECO:0000256" key="5">
    <source>
        <dbReference type="ARBA" id="ARBA00022967"/>
    </source>
</evidence>
<keyword evidence="14" id="KW-1185">Reference proteome</keyword>
<feature type="region of interest" description="Disordered" evidence="10">
    <location>
        <begin position="294"/>
        <end position="315"/>
    </location>
</feature>
<protein>
    <recommendedName>
        <fullName evidence="2">proton-translocating NAD(P)(+) transhydrogenase</fullName>
        <ecNumber evidence="2">7.1.1.1</ecNumber>
    </recommendedName>
</protein>
<evidence type="ECO:0000313" key="14">
    <source>
        <dbReference type="Proteomes" id="UP000000442"/>
    </source>
</evidence>
<evidence type="ECO:0000256" key="9">
    <source>
        <dbReference type="ARBA" id="ARBA00048202"/>
    </source>
</evidence>
<dbReference type="InterPro" id="IPR034300">
    <property type="entry name" value="PNTB-like"/>
</dbReference>
<sequence>MGETYECLNLFLDFLVIGILILGIWLFRWPHWAKLGNLTAAFALTLGAGLVLYRNGIYHLHVVTATLVVGSGLGYWVARRITMIQIPAMVAFQNGAGGAASFCISFVELMRTGIHLEMINGVSGVLGLAIGAVTFSGSMVACGKLSNTLAQKPRVFFRHTWLVMVNFAAIVLFMVAALYVPAGGRVVCYLAIIMLSVLFGVLFSIRIGGADMPVLISLLNAMTGMAAAFCGMIIGSKLLISCGAMVGASGSILTHVMCRAMNRSLFRIFVPVEKVRPVLQPEPLAEPEQAAVTMDETDQGGETAKGADQNSDSENTLQRVVEIAGNARRIIIVPGYGMAVAQAQFEVLEFLKHLLSMGKQVKFAIHPVAGRMPGHMNVLLAEAGVDYDLLYEMDAINTEFSQTDLALVIGASDVVNPAAMAVDDSPISGMPVLLVQESKHVVCCNLDDKPGYSGVANPLYLDSRTTMLFGDARKTLKEINGRLSQASLSQDSISELRTAADPVPGLADIDNLLDKALAALVAAEKIIVIPGYGMAMAQAQFKVVELASLLEGMGKEVKFAIHPVAGRMPGHMNVLLAEAEVDYGKLYEMDEINSEFLQTDVAIVFGACDVVNPTAMAVEGTPLSGMPILMAQDAKQIIVCNFDEKPGYSGVENSLYQNPKTIMVLGDAALTARDLINGIKQMT</sequence>
<dbReference type="KEGG" id="dat:HRM2_05920"/>
<evidence type="ECO:0000256" key="7">
    <source>
        <dbReference type="ARBA" id="ARBA00023027"/>
    </source>
</evidence>
<accession>C0QIR6</accession>
<keyword evidence="5" id="KW-1278">Translocase</keyword>
<feature type="transmembrane region" description="Helical" evidence="11">
    <location>
        <begin position="161"/>
        <end position="180"/>
    </location>
</feature>
<dbReference type="PANTHER" id="PTHR44758">
    <property type="entry name" value="NAD(P) TRANSHYDROGENASE SUBUNIT BETA"/>
    <property type="match status" value="1"/>
</dbReference>
<comment type="catalytic activity">
    <reaction evidence="9">
        <text>NAD(+) + NADPH + H(+)(in) = NADH + NADP(+) + H(+)(out)</text>
        <dbReference type="Rhea" id="RHEA:47992"/>
        <dbReference type="ChEBI" id="CHEBI:15378"/>
        <dbReference type="ChEBI" id="CHEBI:57540"/>
        <dbReference type="ChEBI" id="CHEBI:57783"/>
        <dbReference type="ChEBI" id="CHEBI:57945"/>
        <dbReference type="ChEBI" id="CHEBI:58349"/>
        <dbReference type="EC" id="7.1.1.1"/>
    </reaction>
</comment>
<dbReference type="GO" id="GO:0008750">
    <property type="term" value="F:proton-translocating NAD(P)+ transhydrogenase activity"/>
    <property type="evidence" value="ECO:0007669"/>
    <property type="project" value="UniProtKB-EC"/>
</dbReference>
<proteinExistence type="predicted"/>
<keyword evidence="8 11" id="KW-0472">Membrane</keyword>
<dbReference type="EC" id="7.1.1.1" evidence="2"/>
<dbReference type="SUPFAM" id="SSF52467">
    <property type="entry name" value="DHS-like NAD/FAD-binding domain"/>
    <property type="match status" value="2"/>
</dbReference>
<feature type="domain" description="NADP transhydrogenase beta-like" evidence="12">
    <location>
        <begin position="515"/>
        <end position="676"/>
    </location>
</feature>
<keyword evidence="6 11" id="KW-1133">Transmembrane helix</keyword>
<comment type="subcellular location">
    <subcellularLocation>
        <location evidence="1">Membrane</location>
        <topology evidence="1">Multi-pass membrane protein</topology>
    </subcellularLocation>
</comment>
<name>C0QIR6_DESAH</name>
<feature type="transmembrane region" description="Helical" evidence="11">
    <location>
        <begin position="119"/>
        <end position="141"/>
    </location>
</feature>
<dbReference type="Pfam" id="PF02233">
    <property type="entry name" value="PNTB"/>
    <property type="match status" value="2"/>
</dbReference>
<evidence type="ECO:0000256" key="1">
    <source>
        <dbReference type="ARBA" id="ARBA00004141"/>
    </source>
</evidence>
<evidence type="ECO:0000256" key="3">
    <source>
        <dbReference type="ARBA" id="ARBA00022692"/>
    </source>
</evidence>
<keyword evidence="3 11" id="KW-0812">Transmembrane</keyword>
<dbReference type="HOGENOM" id="CLU_007866_2_1_7"/>